<feature type="transmembrane region" description="Helical" evidence="1">
    <location>
        <begin position="7"/>
        <end position="25"/>
    </location>
</feature>
<evidence type="ECO:0000313" key="4">
    <source>
        <dbReference type="Proteomes" id="UP000217154"/>
    </source>
</evidence>
<dbReference type="EMBL" id="JAUSRR010000012">
    <property type="protein sequence ID" value="MDP9926626.1"/>
    <property type="molecule type" value="Genomic_DNA"/>
</dbReference>
<dbReference type="KEGG" id="vbo:CKY39_06245"/>
<reference evidence="2 4" key="1">
    <citation type="submission" date="2017-09" db="EMBL/GenBank/DDBJ databases">
        <title>The diverse metabolic capabilities of V. boronicumulans make it an excellent choice for continued studies on novel biodegradation.</title>
        <authorList>
            <person name="Sun S."/>
        </authorList>
    </citation>
    <scope>NUCLEOTIDE SEQUENCE [LARGE SCALE GENOMIC DNA]</scope>
    <source>
        <strain evidence="2 4">J1</strain>
    </source>
</reference>
<keyword evidence="1" id="KW-0812">Transmembrane</keyword>
<gene>
    <name evidence="2" type="ORF">CKY39_06245</name>
    <name evidence="3" type="ORF">J2W25_005675</name>
</gene>
<feature type="transmembrane region" description="Helical" evidence="1">
    <location>
        <begin position="45"/>
        <end position="69"/>
    </location>
</feature>
<organism evidence="2 4">
    <name type="scientific">Variovorax boronicumulans</name>
    <dbReference type="NCBI Taxonomy" id="436515"/>
    <lineage>
        <taxon>Bacteria</taxon>
        <taxon>Pseudomonadati</taxon>
        <taxon>Pseudomonadota</taxon>
        <taxon>Betaproteobacteria</taxon>
        <taxon>Burkholderiales</taxon>
        <taxon>Comamonadaceae</taxon>
        <taxon>Variovorax</taxon>
    </lineage>
</organism>
<protein>
    <submittedName>
        <fullName evidence="2">Uncharacterized protein</fullName>
    </submittedName>
</protein>
<dbReference type="AlphaFoldDB" id="A0A250DF14"/>
<evidence type="ECO:0000313" key="2">
    <source>
        <dbReference type="EMBL" id="ATA52852.1"/>
    </source>
</evidence>
<dbReference type="EMBL" id="CP023284">
    <property type="protein sequence ID" value="ATA52852.1"/>
    <property type="molecule type" value="Genomic_DNA"/>
</dbReference>
<name>A0A250DF14_9BURK</name>
<reference evidence="3" key="2">
    <citation type="submission" date="2023-07" db="EMBL/GenBank/DDBJ databases">
        <title>Sorghum-associated microbial communities from plants grown in Nebraska, USA.</title>
        <authorList>
            <person name="Schachtman D."/>
        </authorList>
    </citation>
    <scope>NUCLEOTIDE SEQUENCE</scope>
    <source>
        <strain evidence="3">DS2795</strain>
    </source>
</reference>
<dbReference type="Proteomes" id="UP001244295">
    <property type="component" value="Unassembled WGS sequence"/>
</dbReference>
<sequence>MSKKAKIICIYLAIGVLFALYGWLFGDNSYKSFAYNLGTGIVWPIMLFPGLGKILGAGILALFVGLVLMS</sequence>
<dbReference type="RefSeq" id="WP_095743808.1">
    <property type="nucleotide sequence ID" value="NZ_BKDI01000013.1"/>
</dbReference>
<accession>A0A250DF14</accession>
<keyword evidence="1" id="KW-1133">Transmembrane helix</keyword>
<dbReference type="Proteomes" id="UP000217154">
    <property type="component" value="Chromosome"/>
</dbReference>
<proteinExistence type="predicted"/>
<evidence type="ECO:0000256" key="1">
    <source>
        <dbReference type="SAM" id="Phobius"/>
    </source>
</evidence>
<keyword evidence="1" id="KW-0472">Membrane</keyword>
<evidence type="ECO:0000313" key="3">
    <source>
        <dbReference type="EMBL" id="MDP9926626.1"/>
    </source>
</evidence>